<dbReference type="EMBL" id="GBXM01023988">
    <property type="protein sequence ID" value="JAH84589.1"/>
    <property type="molecule type" value="Transcribed_RNA"/>
</dbReference>
<protein>
    <submittedName>
        <fullName evidence="2">Uncharacterized protein</fullName>
    </submittedName>
</protein>
<proteinExistence type="predicted"/>
<dbReference type="AlphaFoldDB" id="A0A0E9W2F9"/>
<feature type="region of interest" description="Disordered" evidence="1">
    <location>
        <begin position="23"/>
        <end position="44"/>
    </location>
</feature>
<name>A0A0E9W2F9_ANGAN</name>
<sequence>MLSTILQINKRIFFPKIKKRIKTERKGGAQKGWSGRAPLLSHAV</sequence>
<reference evidence="2" key="2">
    <citation type="journal article" date="2015" name="Fish Shellfish Immunol.">
        <title>Early steps in the European eel (Anguilla anguilla)-Vibrio vulnificus interaction in the gills: Role of the RtxA13 toxin.</title>
        <authorList>
            <person name="Callol A."/>
            <person name="Pajuelo D."/>
            <person name="Ebbesson L."/>
            <person name="Teles M."/>
            <person name="MacKenzie S."/>
            <person name="Amaro C."/>
        </authorList>
    </citation>
    <scope>NUCLEOTIDE SEQUENCE</scope>
</reference>
<organism evidence="2">
    <name type="scientific">Anguilla anguilla</name>
    <name type="common">European freshwater eel</name>
    <name type="synonym">Muraena anguilla</name>
    <dbReference type="NCBI Taxonomy" id="7936"/>
    <lineage>
        <taxon>Eukaryota</taxon>
        <taxon>Metazoa</taxon>
        <taxon>Chordata</taxon>
        <taxon>Craniata</taxon>
        <taxon>Vertebrata</taxon>
        <taxon>Euteleostomi</taxon>
        <taxon>Actinopterygii</taxon>
        <taxon>Neopterygii</taxon>
        <taxon>Teleostei</taxon>
        <taxon>Anguilliformes</taxon>
        <taxon>Anguillidae</taxon>
        <taxon>Anguilla</taxon>
    </lineage>
</organism>
<accession>A0A0E9W2F9</accession>
<evidence type="ECO:0000313" key="2">
    <source>
        <dbReference type="EMBL" id="JAH84589.1"/>
    </source>
</evidence>
<evidence type="ECO:0000256" key="1">
    <source>
        <dbReference type="SAM" id="MobiDB-lite"/>
    </source>
</evidence>
<reference evidence="2" key="1">
    <citation type="submission" date="2014-11" db="EMBL/GenBank/DDBJ databases">
        <authorList>
            <person name="Amaro Gonzalez C."/>
        </authorList>
    </citation>
    <scope>NUCLEOTIDE SEQUENCE</scope>
</reference>